<comment type="caution">
    <text evidence="1">Lacks conserved residue(s) required for the propagation of feature annotation.</text>
</comment>
<evidence type="ECO:0000256" key="2">
    <source>
        <dbReference type="SAM" id="Coils"/>
    </source>
</evidence>
<evidence type="ECO:0000259" key="5">
    <source>
        <dbReference type="PROSITE" id="PS50948"/>
    </source>
</evidence>
<dbReference type="SMART" id="SM00473">
    <property type="entry name" value="PAN_AP"/>
    <property type="match status" value="1"/>
</dbReference>
<organism evidence="6 7">
    <name type="scientific">Pinctada imbricata</name>
    <name type="common">Atlantic pearl-oyster</name>
    <name type="synonym">Pinctada martensii</name>
    <dbReference type="NCBI Taxonomy" id="66713"/>
    <lineage>
        <taxon>Eukaryota</taxon>
        <taxon>Metazoa</taxon>
        <taxon>Spiralia</taxon>
        <taxon>Lophotrochozoa</taxon>
        <taxon>Mollusca</taxon>
        <taxon>Bivalvia</taxon>
        <taxon>Autobranchia</taxon>
        <taxon>Pteriomorphia</taxon>
        <taxon>Pterioida</taxon>
        <taxon>Pterioidea</taxon>
        <taxon>Pteriidae</taxon>
        <taxon>Pinctada</taxon>
    </lineage>
</organism>
<accession>A0AA88YNY6</accession>
<dbReference type="CDD" id="cd01099">
    <property type="entry name" value="PAN_AP_HGF"/>
    <property type="match status" value="1"/>
</dbReference>
<gene>
    <name evidence="6" type="ORF">FSP39_014836</name>
</gene>
<reference evidence="6" key="1">
    <citation type="submission" date="2019-08" db="EMBL/GenBank/DDBJ databases">
        <title>The improved chromosome-level genome for the pearl oyster Pinctada fucata martensii using PacBio sequencing and Hi-C.</title>
        <authorList>
            <person name="Zheng Z."/>
        </authorList>
    </citation>
    <scope>NUCLEOTIDE SEQUENCE</scope>
    <source>
        <strain evidence="6">ZZ-2019</strain>
        <tissue evidence="6">Adductor muscle</tissue>
    </source>
</reference>
<feature type="chain" id="PRO_5041735902" description="EGF-like domain-containing protein" evidence="3">
    <location>
        <begin position="19"/>
        <end position="288"/>
    </location>
</feature>
<protein>
    <recommendedName>
        <fullName evidence="8">EGF-like domain-containing protein</fullName>
    </recommendedName>
</protein>
<evidence type="ECO:0000313" key="6">
    <source>
        <dbReference type="EMBL" id="KAK3108754.1"/>
    </source>
</evidence>
<proteinExistence type="predicted"/>
<feature type="domain" description="Apple" evidence="5">
    <location>
        <begin position="204"/>
        <end position="287"/>
    </location>
</feature>
<evidence type="ECO:0008006" key="8">
    <source>
        <dbReference type="Google" id="ProtNLM"/>
    </source>
</evidence>
<keyword evidence="3" id="KW-0732">Signal</keyword>
<keyword evidence="1" id="KW-1015">Disulfide bond</keyword>
<sequence>MKLLTLAIVVSCAILTDATYFYYYNTCWIIRLKWSYCNSDRYLCQRDLSGCQQELQQLKDELRDCQANLTMLESDLMISVENATMCEEERQQLEANLTQCINETNNCTMENQTMCTEATCGNNGTCVETADGELMCLCPPGYCGMPCQPSTESTGATCSDQEPCLTSSSICVEGQCVCPCNYTYIPDLFFQNVAESRDACVRECPEGFSGTFVQIPGMMIGNDDGKVITGVSTIADCENMCVLESEFVCRSYEYRANTQTCTLNLARKDDNVRFIPSANKVYGERVCL</sequence>
<dbReference type="Pfam" id="PF00024">
    <property type="entry name" value="PAN_1"/>
    <property type="match status" value="1"/>
</dbReference>
<keyword evidence="2" id="KW-0175">Coiled coil</keyword>
<feature type="coiled-coil region" evidence="2">
    <location>
        <begin position="48"/>
        <end position="103"/>
    </location>
</feature>
<evidence type="ECO:0000259" key="4">
    <source>
        <dbReference type="PROSITE" id="PS50026"/>
    </source>
</evidence>
<dbReference type="Pfam" id="PF00008">
    <property type="entry name" value="EGF"/>
    <property type="match status" value="1"/>
</dbReference>
<dbReference type="InterPro" id="IPR003609">
    <property type="entry name" value="Pan_app"/>
</dbReference>
<dbReference type="SUPFAM" id="SSF57196">
    <property type="entry name" value="EGF/Laminin"/>
    <property type="match status" value="1"/>
</dbReference>
<keyword evidence="1" id="KW-0245">EGF-like domain</keyword>
<dbReference type="EMBL" id="VSWD01000001">
    <property type="protein sequence ID" value="KAK3108754.1"/>
    <property type="molecule type" value="Genomic_DNA"/>
</dbReference>
<evidence type="ECO:0000256" key="1">
    <source>
        <dbReference type="PROSITE-ProRule" id="PRU00076"/>
    </source>
</evidence>
<keyword evidence="7" id="KW-1185">Reference proteome</keyword>
<comment type="caution">
    <text evidence="6">The sequence shown here is derived from an EMBL/GenBank/DDBJ whole genome shotgun (WGS) entry which is preliminary data.</text>
</comment>
<dbReference type="Proteomes" id="UP001186944">
    <property type="component" value="Unassembled WGS sequence"/>
</dbReference>
<feature type="signal peptide" evidence="3">
    <location>
        <begin position="1"/>
        <end position="18"/>
    </location>
</feature>
<feature type="disulfide bond" evidence="1">
    <location>
        <begin position="138"/>
        <end position="147"/>
    </location>
</feature>
<dbReference type="Gene3D" id="3.50.4.10">
    <property type="entry name" value="Hepatocyte Growth Factor"/>
    <property type="match status" value="1"/>
</dbReference>
<evidence type="ECO:0000313" key="7">
    <source>
        <dbReference type="Proteomes" id="UP001186944"/>
    </source>
</evidence>
<feature type="domain" description="EGF-like" evidence="4">
    <location>
        <begin position="111"/>
        <end position="148"/>
    </location>
</feature>
<dbReference type="PROSITE" id="PS00022">
    <property type="entry name" value="EGF_1"/>
    <property type="match status" value="1"/>
</dbReference>
<dbReference type="PROSITE" id="PS01186">
    <property type="entry name" value="EGF_2"/>
    <property type="match status" value="1"/>
</dbReference>
<dbReference type="PROSITE" id="PS50948">
    <property type="entry name" value="PAN"/>
    <property type="match status" value="1"/>
</dbReference>
<dbReference type="PROSITE" id="PS50026">
    <property type="entry name" value="EGF_3"/>
    <property type="match status" value="1"/>
</dbReference>
<dbReference type="AlphaFoldDB" id="A0AA88YNY6"/>
<evidence type="ECO:0000256" key="3">
    <source>
        <dbReference type="SAM" id="SignalP"/>
    </source>
</evidence>
<dbReference type="InterPro" id="IPR000742">
    <property type="entry name" value="EGF"/>
</dbReference>
<dbReference type="SUPFAM" id="SSF57414">
    <property type="entry name" value="Hairpin loop containing domain-like"/>
    <property type="match status" value="1"/>
</dbReference>
<dbReference type="Gene3D" id="2.10.25.10">
    <property type="entry name" value="Laminin"/>
    <property type="match status" value="1"/>
</dbReference>
<name>A0AA88YNY6_PINIB</name>